<gene>
    <name evidence="1" type="ORF">GRI35_13375</name>
</gene>
<name>A0A844Z6V0_9SPHN</name>
<keyword evidence="2" id="KW-1185">Reference proteome</keyword>
<evidence type="ECO:0000313" key="1">
    <source>
        <dbReference type="EMBL" id="MXO84361.1"/>
    </source>
</evidence>
<organism evidence="1 2">
    <name type="scientific">Pontixanthobacter aestiaquae</name>
    <dbReference type="NCBI Taxonomy" id="1509367"/>
    <lineage>
        <taxon>Bacteria</taxon>
        <taxon>Pseudomonadati</taxon>
        <taxon>Pseudomonadota</taxon>
        <taxon>Alphaproteobacteria</taxon>
        <taxon>Sphingomonadales</taxon>
        <taxon>Erythrobacteraceae</taxon>
        <taxon>Pontixanthobacter</taxon>
    </lineage>
</organism>
<proteinExistence type="predicted"/>
<comment type="caution">
    <text evidence="1">The sequence shown here is derived from an EMBL/GenBank/DDBJ whole genome shotgun (WGS) entry which is preliminary data.</text>
</comment>
<dbReference type="RefSeq" id="WP_160614607.1">
    <property type="nucleotide sequence ID" value="NZ_WTYZ01000001.1"/>
</dbReference>
<protein>
    <submittedName>
        <fullName evidence="1">Uncharacterized protein</fullName>
    </submittedName>
</protein>
<dbReference type="Proteomes" id="UP000460290">
    <property type="component" value="Unassembled WGS sequence"/>
</dbReference>
<dbReference type="EMBL" id="WTYZ01000001">
    <property type="protein sequence ID" value="MXO84361.1"/>
    <property type="molecule type" value="Genomic_DNA"/>
</dbReference>
<reference evidence="1 2" key="1">
    <citation type="submission" date="2019-12" db="EMBL/GenBank/DDBJ databases">
        <title>Genomic-based taxomic classification of the family Erythrobacteraceae.</title>
        <authorList>
            <person name="Xu L."/>
        </authorList>
    </citation>
    <scope>NUCLEOTIDE SEQUENCE [LARGE SCALE GENOMIC DNA]</scope>
    <source>
        <strain evidence="1 2">KCTC 42006</strain>
    </source>
</reference>
<accession>A0A844Z6V0</accession>
<dbReference type="AlphaFoldDB" id="A0A844Z6V0"/>
<evidence type="ECO:0000313" key="2">
    <source>
        <dbReference type="Proteomes" id="UP000460290"/>
    </source>
</evidence>
<sequence>MAYDQRLYCLPQGAEKEPSCQVELSIKNFRFVEDFENAYIAYIHLMAVYRHLEDKKLRVFSLKYDPVFDVYYNGCEVILKRKRFVARFEHSVILEAIMYLVDNISEAVKSNAKSLAESLELEVEKAVNFYNGIKYAV</sequence>